<evidence type="ECO:0000313" key="2">
    <source>
        <dbReference type="EMBL" id="OGG64133.1"/>
    </source>
</evidence>
<dbReference type="EMBL" id="MFLH01000034">
    <property type="protein sequence ID" value="OGG64133.1"/>
    <property type="molecule type" value="Genomic_DNA"/>
</dbReference>
<protein>
    <submittedName>
        <fullName evidence="2">Uncharacterized protein</fullName>
    </submittedName>
</protein>
<keyword evidence="1" id="KW-0812">Transmembrane</keyword>
<keyword evidence="1" id="KW-1133">Transmembrane helix</keyword>
<evidence type="ECO:0000256" key="1">
    <source>
        <dbReference type="SAM" id="Phobius"/>
    </source>
</evidence>
<keyword evidence="1" id="KW-0472">Membrane</keyword>
<reference evidence="2 3" key="1">
    <citation type="journal article" date="2016" name="Nat. Commun.">
        <title>Thousands of microbial genomes shed light on interconnected biogeochemical processes in an aquifer system.</title>
        <authorList>
            <person name="Anantharaman K."/>
            <person name="Brown C.T."/>
            <person name="Hug L.A."/>
            <person name="Sharon I."/>
            <person name="Castelle C.J."/>
            <person name="Probst A.J."/>
            <person name="Thomas B.C."/>
            <person name="Singh A."/>
            <person name="Wilkins M.J."/>
            <person name="Karaoz U."/>
            <person name="Brodie E.L."/>
            <person name="Williams K.H."/>
            <person name="Hubbard S.S."/>
            <person name="Banfield J.F."/>
        </authorList>
    </citation>
    <scope>NUCLEOTIDE SEQUENCE [LARGE SCALE GENOMIC DNA]</scope>
</reference>
<dbReference type="STRING" id="1798494.A3C18_02600"/>
<feature type="transmembrane region" description="Helical" evidence="1">
    <location>
        <begin position="6"/>
        <end position="27"/>
    </location>
</feature>
<dbReference type="AlphaFoldDB" id="A0A1F6DRV4"/>
<name>A0A1F6DRV4_9BACT</name>
<organism evidence="2 3">
    <name type="scientific">Candidatus Kaiserbacteria bacterium RIFCSPHIGHO2_02_FULL_54_11b</name>
    <dbReference type="NCBI Taxonomy" id="1798494"/>
    <lineage>
        <taxon>Bacteria</taxon>
        <taxon>Candidatus Kaiseribacteriota</taxon>
    </lineage>
</organism>
<comment type="caution">
    <text evidence="2">The sequence shown here is derived from an EMBL/GenBank/DDBJ whole genome shotgun (WGS) entry which is preliminary data.</text>
</comment>
<evidence type="ECO:0000313" key="3">
    <source>
        <dbReference type="Proteomes" id="UP000178328"/>
    </source>
</evidence>
<gene>
    <name evidence="2" type="ORF">A3C18_02600</name>
</gene>
<sequence length="131" mass="15179">MIFIGLATIVFSLIILSFGTLVLVWLWSHIWHRRLQFLAFLRLSADVFKNAARNTASFFGMAERELKSDVGYSIHRLTGELKEASYTLSFRDLVRRYLFSLSDIVKRSFTKNITVDPNTTEGLNKPERDLF</sequence>
<proteinExistence type="predicted"/>
<dbReference type="Proteomes" id="UP000178328">
    <property type="component" value="Unassembled WGS sequence"/>
</dbReference>
<accession>A0A1F6DRV4</accession>